<name>A0A7W8IMW4_9BACL</name>
<feature type="domain" description="YpoC-like" evidence="1">
    <location>
        <begin position="52"/>
        <end position="163"/>
    </location>
</feature>
<reference evidence="2 3" key="1">
    <citation type="submission" date="2020-08" db="EMBL/GenBank/DDBJ databases">
        <title>Genomic Encyclopedia of Type Strains, Phase IV (KMG-IV): sequencing the most valuable type-strain genomes for metagenomic binning, comparative biology and taxonomic classification.</title>
        <authorList>
            <person name="Goeker M."/>
        </authorList>
    </citation>
    <scope>NUCLEOTIDE SEQUENCE [LARGE SCALE GENOMIC DNA]</scope>
    <source>
        <strain evidence="2 3">DSM 16325</strain>
    </source>
</reference>
<sequence length="169" mass="20058">MRVPTEFVHPPFFREGDTIEKTSDVPFPYQMKTVYFYYDIVSSTPLPWEQIEQSIPAVLELWNDEKEQLEACFAKRNRAAAREPMIRGLSYLIVCLFWLNGKRTQNVRTWEKEIEALALKPINCVERLQFIFSRCDVYHSFIQLSELFEEVTKLFYKQLAMMKKGMSSH</sequence>
<protein>
    <recommendedName>
        <fullName evidence="1">YpoC-like domain-containing protein</fullName>
    </recommendedName>
</protein>
<dbReference type="AlphaFoldDB" id="A0A7W8IMW4"/>
<gene>
    <name evidence="2" type="ORF">HNQ34_000436</name>
</gene>
<accession>A0A7W8IMW4</accession>
<dbReference type="EMBL" id="JACHEP010000001">
    <property type="protein sequence ID" value="MBB5323359.1"/>
    <property type="molecule type" value="Genomic_DNA"/>
</dbReference>
<evidence type="ECO:0000313" key="2">
    <source>
        <dbReference type="EMBL" id="MBB5323359.1"/>
    </source>
</evidence>
<evidence type="ECO:0000313" key="3">
    <source>
        <dbReference type="Proteomes" id="UP000520011"/>
    </source>
</evidence>
<keyword evidence="3" id="KW-1185">Reference proteome</keyword>
<dbReference type="Pfam" id="PF21747">
    <property type="entry name" value="YpoC"/>
    <property type="match status" value="1"/>
</dbReference>
<proteinExistence type="predicted"/>
<comment type="caution">
    <text evidence="2">The sequence shown here is derived from an EMBL/GenBank/DDBJ whole genome shotgun (WGS) entry which is preliminary data.</text>
</comment>
<dbReference type="RefSeq" id="WP_183251081.1">
    <property type="nucleotide sequence ID" value="NZ_JACHEP010000001.1"/>
</dbReference>
<evidence type="ECO:0000259" key="1">
    <source>
        <dbReference type="Pfam" id="PF21747"/>
    </source>
</evidence>
<dbReference type="InterPro" id="IPR048427">
    <property type="entry name" value="YpoC"/>
</dbReference>
<dbReference type="Proteomes" id="UP000520011">
    <property type="component" value="Unassembled WGS sequence"/>
</dbReference>
<organism evidence="2 3">
    <name type="scientific">Anoxybacteroides tepidamans</name>
    <dbReference type="NCBI Taxonomy" id="265948"/>
    <lineage>
        <taxon>Bacteria</taxon>
        <taxon>Bacillati</taxon>
        <taxon>Bacillota</taxon>
        <taxon>Bacilli</taxon>
        <taxon>Bacillales</taxon>
        <taxon>Anoxybacillaceae</taxon>
        <taxon>Anoxybacteroides</taxon>
    </lineage>
</organism>